<evidence type="ECO:0000256" key="10">
    <source>
        <dbReference type="SAM" id="MobiDB-lite"/>
    </source>
</evidence>
<evidence type="ECO:0000256" key="7">
    <source>
        <dbReference type="ARBA" id="ARBA00023002"/>
    </source>
</evidence>
<evidence type="ECO:0000256" key="1">
    <source>
        <dbReference type="ARBA" id="ARBA00001974"/>
    </source>
</evidence>
<dbReference type="SUPFAM" id="SSF55103">
    <property type="entry name" value="FAD-linked oxidases, C-terminal domain"/>
    <property type="match status" value="1"/>
</dbReference>
<dbReference type="SUPFAM" id="SSF56176">
    <property type="entry name" value="FAD-binding/transporter-associated domain-like"/>
    <property type="match status" value="1"/>
</dbReference>
<dbReference type="PROSITE" id="PS51387">
    <property type="entry name" value="FAD_PCMH"/>
    <property type="match status" value="1"/>
</dbReference>
<dbReference type="GO" id="GO:0008720">
    <property type="term" value="F:D-lactate dehydrogenase (NAD+) activity"/>
    <property type="evidence" value="ECO:0007669"/>
    <property type="project" value="TreeGrafter"/>
</dbReference>
<dbReference type="FunFam" id="3.30.70.2740:FF:000001">
    <property type="entry name" value="D-lactate dehydrogenase mitochondrial"/>
    <property type="match status" value="1"/>
</dbReference>
<dbReference type="InterPro" id="IPR016169">
    <property type="entry name" value="FAD-bd_PCMH_sub2"/>
</dbReference>
<sequence>MYRAKLVFNRSLLRPSFSRGFRTAGRTFQKSAEEIHPGDAPPKSEDPPTLAYALRYFTVASVFLVGGLAEGYWIAKKPESNHSVTDIEDIPKPLVYAPESIVNQGIKKILHIVGPDAITVSEGEIVSHSGDPSGFVPPKEYEKPYCVVFPTSAEQVSKIVKVCYDLRIPVVPYSGGTSIEGHYIPTRRGISIDLSRMNKVIALHEDDLDVVVQPGMEWMELNEILRPHSLMFGPDPAPGALIGGILATNASGTNAFKFGGAKDNVISLKVVLPDGTLITTKRRPRKSSNGYNLTNLFIGSEGTLGIIVEATLKLHILPKKEAITLMNFADIGDATRTVSDLVKSGVDCNALELMDNRQMRAVVELGSGGSRKWAPYHLLLIKLGAKSDSSLKESINVVKSIAKKNQGFNFEIATDEGDKENIWHVRKTLLWNSLNWAKKIRPNAHVLPTDVCVPVSRLPELISKTMEKMDKAGLLATASGHAGDGNLHVLVIYEPEQIETAHRLINELSRDAIELDGTVSGEHGIGVSDKRELLVEELGENTIGTMRSIKFALDKKAIMNPDHIFQIDPAERRTNSEQAMNGQQRQ</sequence>
<evidence type="ECO:0000313" key="12">
    <source>
        <dbReference type="EMBL" id="VEU19306.1"/>
    </source>
</evidence>
<dbReference type="STRING" id="13370.A0A448YEJ8"/>
<evidence type="ECO:0000256" key="5">
    <source>
        <dbReference type="ARBA" id="ARBA00022827"/>
    </source>
</evidence>
<dbReference type="GO" id="GO:1903457">
    <property type="term" value="P:lactate catabolic process"/>
    <property type="evidence" value="ECO:0007669"/>
    <property type="project" value="TreeGrafter"/>
</dbReference>
<proteinExistence type="inferred from homology"/>
<feature type="domain" description="FAD-binding PCMH-type" evidence="11">
    <location>
        <begin position="140"/>
        <end position="317"/>
    </location>
</feature>
<keyword evidence="13" id="KW-1185">Reference proteome</keyword>
<dbReference type="FunFam" id="3.30.465.10:FF:000014">
    <property type="entry name" value="D-lactate dehydrogenase (Cytochrome), putative"/>
    <property type="match status" value="1"/>
</dbReference>
<dbReference type="InterPro" id="IPR016164">
    <property type="entry name" value="FAD-linked_Oxase-like_C"/>
</dbReference>
<dbReference type="GO" id="GO:0004458">
    <property type="term" value="F:D-lactate dehydrogenase (cytochrome) activity"/>
    <property type="evidence" value="ECO:0007669"/>
    <property type="project" value="UniProtKB-EC"/>
</dbReference>
<evidence type="ECO:0000256" key="8">
    <source>
        <dbReference type="ARBA" id="ARBA00023128"/>
    </source>
</evidence>
<dbReference type="PANTHER" id="PTHR11748">
    <property type="entry name" value="D-LACTATE DEHYDROGENASE"/>
    <property type="match status" value="1"/>
</dbReference>
<feature type="region of interest" description="Disordered" evidence="10">
    <location>
        <begin position="567"/>
        <end position="586"/>
    </location>
</feature>
<keyword evidence="6" id="KW-0809">Transit peptide</keyword>
<evidence type="ECO:0000256" key="6">
    <source>
        <dbReference type="ARBA" id="ARBA00022946"/>
    </source>
</evidence>
<name>A0A448YEJ8_BRENA</name>
<dbReference type="PANTHER" id="PTHR11748:SF111">
    <property type="entry name" value="D-LACTATE DEHYDROGENASE, MITOCHONDRIAL-RELATED"/>
    <property type="match status" value="1"/>
</dbReference>
<evidence type="ECO:0000256" key="9">
    <source>
        <dbReference type="ARBA" id="ARBA00038897"/>
    </source>
</evidence>
<dbReference type="OrthoDB" id="7786253at2759"/>
<dbReference type="InterPro" id="IPR004113">
    <property type="entry name" value="FAD-bd_oxidored_4_C"/>
</dbReference>
<dbReference type="Proteomes" id="UP000290900">
    <property type="component" value="Unassembled WGS sequence"/>
</dbReference>
<dbReference type="InterPro" id="IPR016166">
    <property type="entry name" value="FAD-bd_PCMH"/>
</dbReference>
<dbReference type="InterPro" id="IPR006094">
    <property type="entry name" value="Oxid_FAD_bind_N"/>
</dbReference>
<evidence type="ECO:0000259" key="11">
    <source>
        <dbReference type="PROSITE" id="PS51387"/>
    </source>
</evidence>
<dbReference type="Pfam" id="PF01565">
    <property type="entry name" value="FAD_binding_4"/>
    <property type="match status" value="1"/>
</dbReference>
<dbReference type="GO" id="GO:0005739">
    <property type="term" value="C:mitochondrion"/>
    <property type="evidence" value="ECO:0007669"/>
    <property type="project" value="UniProtKB-SubCell"/>
</dbReference>
<dbReference type="Pfam" id="PF02913">
    <property type="entry name" value="FAD-oxidase_C"/>
    <property type="match status" value="1"/>
</dbReference>
<organism evidence="12 13">
    <name type="scientific">Brettanomyces naardenensis</name>
    <name type="common">Yeast</name>
    <dbReference type="NCBI Taxonomy" id="13370"/>
    <lineage>
        <taxon>Eukaryota</taxon>
        <taxon>Fungi</taxon>
        <taxon>Dikarya</taxon>
        <taxon>Ascomycota</taxon>
        <taxon>Saccharomycotina</taxon>
        <taxon>Pichiomycetes</taxon>
        <taxon>Pichiales</taxon>
        <taxon>Pichiaceae</taxon>
        <taxon>Brettanomyces</taxon>
    </lineage>
</organism>
<dbReference type="Gene3D" id="3.30.465.10">
    <property type="match status" value="1"/>
</dbReference>
<evidence type="ECO:0000313" key="13">
    <source>
        <dbReference type="Proteomes" id="UP000290900"/>
    </source>
</evidence>
<gene>
    <name evidence="12" type="ORF">BRENAR_LOCUS44</name>
</gene>
<dbReference type="InterPro" id="IPR016171">
    <property type="entry name" value="Vanillyl_alc_oxidase_C-sub2"/>
</dbReference>
<protein>
    <recommendedName>
        <fullName evidence="9">D-lactate dehydrogenase (cytochrome)</fullName>
        <ecNumber evidence="9">1.1.2.4</ecNumber>
    </recommendedName>
</protein>
<dbReference type="EMBL" id="CAACVR010000001">
    <property type="protein sequence ID" value="VEU19306.1"/>
    <property type="molecule type" value="Genomic_DNA"/>
</dbReference>
<evidence type="ECO:0000256" key="4">
    <source>
        <dbReference type="ARBA" id="ARBA00022630"/>
    </source>
</evidence>
<dbReference type="InterPro" id="IPR036318">
    <property type="entry name" value="FAD-bd_PCMH-like_sf"/>
</dbReference>
<feature type="compositionally biased region" description="Polar residues" evidence="10">
    <location>
        <begin position="576"/>
        <end position="586"/>
    </location>
</feature>
<reference evidence="12 13" key="1">
    <citation type="submission" date="2018-12" db="EMBL/GenBank/DDBJ databases">
        <authorList>
            <person name="Tiukova I."/>
            <person name="Dainat J."/>
        </authorList>
    </citation>
    <scope>NUCLEOTIDE SEQUENCE [LARGE SCALE GENOMIC DNA]</scope>
</reference>
<keyword evidence="7" id="KW-0560">Oxidoreductase</keyword>
<keyword evidence="5" id="KW-0274">FAD</keyword>
<dbReference type="AlphaFoldDB" id="A0A448YEJ8"/>
<evidence type="ECO:0000256" key="2">
    <source>
        <dbReference type="ARBA" id="ARBA00004173"/>
    </source>
</evidence>
<keyword evidence="4" id="KW-0285">Flavoprotein</keyword>
<dbReference type="GO" id="GO:0071949">
    <property type="term" value="F:FAD binding"/>
    <property type="evidence" value="ECO:0007669"/>
    <property type="project" value="InterPro"/>
</dbReference>
<evidence type="ECO:0000256" key="3">
    <source>
        <dbReference type="ARBA" id="ARBA00008000"/>
    </source>
</evidence>
<dbReference type="Gene3D" id="1.10.45.10">
    <property type="entry name" value="Vanillyl-alcohol Oxidase, Chain A, domain 4"/>
    <property type="match status" value="1"/>
</dbReference>
<comment type="cofactor">
    <cofactor evidence="1">
        <name>FAD</name>
        <dbReference type="ChEBI" id="CHEBI:57692"/>
    </cofactor>
</comment>
<dbReference type="Gene3D" id="3.30.70.2740">
    <property type="match status" value="1"/>
</dbReference>
<accession>A0A448YEJ8</accession>
<dbReference type="EC" id="1.1.2.4" evidence="9"/>
<comment type="similarity">
    <text evidence="3">Belongs to the FAD-binding oxidoreductase/transferase type 4 family.</text>
</comment>
<keyword evidence="8" id="KW-0496">Mitochondrion</keyword>
<dbReference type="InParanoid" id="A0A448YEJ8"/>
<comment type="subcellular location">
    <subcellularLocation>
        <location evidence="2">Mitochondrion</location>
    </subcellularLocation>
</comment>